<accession>A0A2P2MKR0</accession>
<sequence>MILVNSLEISEISNDIFIWVVVKIWELFGAAGRAS</sequence>
<dbReference type="EMBL" id="GGEC01050310">
    <property type="protein sequence ID" value="MBX30794.1"/>
    <property type="molecule type" value="Transcribed_RNA"/>
</dbReference>
<name>A0A2P2MKR0_RHIMU</name>
<evidence type="ECO:0000313" key="1">
    <source>
        <dbReference type="EMBL" id="MBX30794.1"/>
    </source>
</evidence>
<proteinExistence type="predicted"/>
<organism evidence="1">
    <name type="scientific">Rhizophora mucronata</name>
    <name type="common">Asiatic mangrove</name>
    <dbReference type="NCBI Taxonomy" id="61149"/>
    <lineage>
        <taxon>Eukaryota</taxon>
        <taxon>Viridiplantae</taxon>
        <taxon>Streptophyta</taxon>
        <taxon>Embryophyta</taxon>
        <taxon>Tracheophyta</taxon>
        <taxon>Spermatophyta</taxon>
        <taxon>Magnoliopsida</taxon>
        <taxon>eudicotyledons</taxon>
        <taxon>Gunneridae</taxon>
        <taxon>Pentapetalae</taxon>
        <taxon>rosids</taxon>
        <taxon>fabids</taxon>
        <taxon>Malpighiales</taxon>
        <taxon>Rhizophoraceae</taxon>
        <taxon>Rhizophora</taxon>
    </lineage>
</organism>
<reference evidence="1" key="1">
    <citation type="submission" date="2018-02" db="EMBL/GenBank/DDBJ databases">
        <title>Rhizophora mucronata_Transcriptome.</title>
        <authorList>
            <person name="Meera S.P."/>
            <person name="Sreeshan A."/>
            <person name="Augustine A."/>
        </authorList>
    </citation>
    <scope>NUCLEOTIDE SEQUENCE</scope>
    <source>
        <tissue evidence="1">Leaf</tissue>
    </source>
</reference>
<dbReference type="AlphaFoldDB" id="A0A2P2MKR0"/>
<protein>
    <submittedName>
        <fullName evidence="1">Uncharacterized protein</fullName>
    </submittedName>
</protein>